<reference evidence="3" key="1">
    <citation type="submission" date="2017-06" db="EMBL/GenBank/DDBJ databases">
        <authorList>
            <person name="Varghese N."/>
            <person name="Submissions S."/>
        </authorList>
    </citation>
    <scope>NUCLEOTIDE SEQUENCE [LARGE SCALE GENOMIC DNA]</scope>
    <source>
        <strain evidence="3">DSM 28041</strain>
    </source>
</reference>
<evidence type="ECO:0008006" key="4">
    <source>
        <dbReference type="Google" id="ProtNLM"/>
    </source>
</evidence>
<proteinExistence type="predicted"/>
<gene>
    <name evidence="2" type="ORF">SAMN06269173_103531</name>
</gene>
<sequence>MLLPSAVSSTLRRWLLPTLACLPAWVAQAQTILPTLSQTPASLPWYEVKTPHFRVLYPAGFGPTAQRTAQRLEQVYGPASASLELPPRPVSVVLQSQNTIGNGFVTLLPRHSEFYTSFPQDPYLTGTIDWLDQLSVHEYRHVVQYEKARQGSGRLAYALGGYGGVGLLSLGVPDWFAEGDAVGTETALTRSGRGRIPNFDSGLRANLLAGRYFSYSKAVAGSFRDNVPNHYVLGYFLTTRLKRTAGPTVWSEVLRRYYGFPAYPFSFSDKLRRTTSLRVDDLYRQTMQELDSTWRAEQSRLELTPATDFAVQASQRVFTEYQYPQYLSDSTVLAVKSGFGHIPQLVTLSRRGAERRVHQFGLWNNPEMLSVGGGKAAWVEFRYDPRWRQRVYSEVRVLDLRTGRLTRPGRRTRYAAVVLSPDGRHLLAATTDTRYHHRLEVLDATTGAVVRTFANPDNYHYLHPRWGADGRSLVAVRLEPAGKSLVLLDAETGTARTLLPAANDNLSHPQPWGSYVLFNSPRSGIDNVYAVHITTGEVRQVTSRPVGAYHAAISPDGQRLAFHEFRAQGSRVVETPLQPAQWRPVPATAGTPDRYAAALARQEPGAATVGPVLPAAPDSTASPAFPATRYRRLPHALNAYSWGLVQSPSGNSLALGVRAQDVLSTTQVLAGAEFDATERTGRVFADASYQGLWPVLDVGVAYGQRRTSIPVSNVGYQQDTWQYTRLTAGARLPLVFTQSRMQQALTVAGYYQLEQAHGYDLPVRYLSEVGLNSLHVLTGSVAYSRTLKQSRRDVGPRWGQTVSLVWRGTPFGSGLEAEQWAAQGSVYLPGVGRHHSIRLRGGYQQQDQDQYQFGAAIFYPRGLSYLSLDQLTSASAEYRLPLADVHWELGRWLYIQRVKGAAFYDHVWGNSQIRRTPTSPLETIRPSYYSTGLDLSFVFNPLRLRTPLELGVRTFYNSQRQALDVQGLVLNVGF</sequence>
<dbReference type="InterPro" id="IPR011042">
    <property type="entry name" value="6-blade_b-propeller_TolB-like"/>
</dbReference>
<evidence type="ECO:0000313" key="3">
    <source>
        <dbReference type="Proteomes" id="UP000198310"/>
    </source>
</evidence>
<evidence type="ECO:0000313" key="2">
    <source>
        <dbReference type="EMBL" id="SNR54399.1"/>
    </source>
</evidence>
<evidence type="ECO:0000256" key="1">
    <source>
        <dbReference type="SAM" id="SignalP"/>
    </source>
</evidence>
<dbReference type="PANTHER" id="PTHR36842:SF1">
    <property type="entry name" value="PROTEIN TOLB"/>
    <property type="match status" value="1"/>
</dbReference>
<keyword evidence="3" id="KW-1185">Reference proteome</keyword>
<feature type="signal peptide" evidence="1">
    <location>
        <begin position="1"/>
        <end position="29"/>
    </location>
</feature>
<dbReference type="Gene3D" id="2.120.10.30">
    <property type="entry name" value="TolB, C-terminal domain"/>
    <property type="match status" value="1"/>
</dbReference>
<dbReference type="Proteomes" id="UP000198310">
    <property type="component" value="Unassembled WGS sequence"/>
</dbReference>
<protein>
    <recommendedName>
        <fullName evidence="4">WD40-like Beta Propeller Repeat</fullName>
    </recommendedName>
</protein>
<organism evidence="2 3">
    <name type="scientific">Hymenobacter mucosus</name>
    <dbReference type="NCBI Taxonomy" id="1411120"/>
    <lineage>
        <taxon>Bacteria</taxon>
        <taxon>Pseudomonadati</taxon>
        <taxon>Bacteroidota</taxon>
        <taxon>Cytophagia</taxon>
        <taxon>Cytophagales</taxon>
        <taxon>Hymenobacteraceae</taxon>
        <taxon>Hymenobacter</taxon>
    </lineage>
</organism>
<keyword evidence="1" id="KW-0732">Signal</keyword>
<dbReference type="EMBL" id="FZNS01000003">
    <property type="protein sequence ID" value="SNR54399.1"/>
    <property type="molecule type" value="Genomic_DNA"/>
</dbReference>
<dbReference type="PANTHER" id="PTHR36842">
    <property type="entry name" value="PROTEIN TOLB HOMOLOG"/>
    <property type="match status" value="1"/>
</dbReference>
<name>A0A238X966_9BACT</name>
<dbReference type="SUPFAM" id="SSF82171">
    <property type="entry name" value="DPP6 N-terminal domain-like"/>
    <property type="match status" value="1"/>
</dbReference>
<accession>A0A238X966</accession>
<dbReference type="AlphaFoldDB" id="A0A238X966"/>
<feature type="chain" id="PRO_5012805475" description="WD40-like Beta Propeller Repeat" evidence="1">
    <location>
        <begin position="30"/>
        <end position="974"/>
    </location>
</feature>